<feature type="compositionally biased region" description="Polar residues" evidence="1">
    <location>
        <begin position="76"/>
        <end position="89"/>
    </location>
</feature>
<feature type="region of interest" description="Disordered" evidence="1">
    <location>
        <begin position="129"/>
        <end position="208"/>
    </location>
</feature>
<sequence>MKLKLCENKASSPRCDTDECNFPQYAGPVRMDNCPEITAIMKNSKGQVIVDAVRPLCAEETRVSRTPESCADRMTTRSGQAASQWNGSMRISARDSALTRRRPTVRGPALTLTVLALSEGVLTNACGAERDEPSAATAPPARASNATELPSSSTAPELSASAAGSPPTPQTAQQKAQEEAGRERAAAAPSGIPVTSGEAKESEDFRHPVATKGDVTVFKPVHSGSTLMVPVKITNHGDQRAFYEVAVRVTGTNGFDVTVHMKTDVVGVHPGASWPTELTAKDPRSPVPETPIFHREEYEINASQLIARCLPLRPLALSPPQWIVLACAQARTIHRPHGQGLCLLRKHTRRSL</sequence>
<evidence type="ECO:0000256" key="1">
    <source>
        <dbReference type="SAM" id="MobiDB-lite"/>
    </source>
</evidence>
<protein>
    <submittedName>
        <fullName evidence="2">Uncharacterized protein</fullName>
    </submittedName>
</protein>
<feature type="compositionally biased region" description="Basic and acidic residues" evidence="1">
    <location>
        <begin position="198"/>
        <end position="207"/>
    </location>
</feature>
<keyword evidence="3" id="KW-1185">Reference proteome</keyword>
<name>A0ABT9L414_9ACTN</name>
<comment type="caution">
    <text evidence="2">The sequence shown here is derived from an EMBL/GenBank/DDBJ whole genome shotgun (WGS) entry which is preliminary data.</text>
</comment>
<dbReference type="EMBL" id="JAURUE010000002">
    <property type="protein sequence ID" value="MDP9614452.1"/>
    <property type="molecule type" value="Genomic_DNA"/>
</dbReference>
<proteinExistence type="predicted"/>
<accession>A0ABT9L414</accession>
<reference evidence="2 3" key="1">
    <citation type="submission" date="2023-07" db="EMBL/GenBank/DDBJ databases">
        <title>Sequencing the genomes of 1000 actinobacteria strains.</title>
        <authorList>
            <person name="Klenk H.-P."/>
        </authorList>
    </citation>
    <scope>NUCLEOTIDE SEQUENCE [LARGE SCALE GENOMIC DNA]</scope>
    <source>
        <strain evidence="2 3">DSM 41600</strain>
    </source>
</reference>
<organism evidence="2 3">
    <name type="scientific">Streptomyces demainii</name>
    <dbReference type="NCBI Taxonomy" id="588122"/>
    <lineage>
        <taxon>Bacteria</taxon>
        <taxon>Bacillati</taxon>
        <taxon>Actinomycetota</taxon>
        <taxon>Actinomycetes</taxon>
        <taxon>Kitasatosporales</taxon>
        <taxon>Streptomycetaceae</taxon>
        <taxon>Streptomyces</taxon>
    </lineage>
</organism>
<evidence type="ECO:0000313" key="2">
    <source>
        <dbReference type="EMBL" id="MDP9614452.1"/>
    </source>
</evidence>
<feature type="compositionally biased region" description="Basic and acidic residues" evidence="1">
    <location>
        <begin position="176"/>
        <end position="185"/>
    </location>
</feature>
<feature type="region of interest" description="Disordered" evidence="1">
    <location>
        <begin position="68"/>
        <end position="102"/>
    </location>
</feature>
<gene>
    <name evidence="2" type="ORF">JOF35_006790</name>
</gene>
<feature type="compositionally biased region" description="Low complexity" evidence="1">
    <location>
        <begin position="134"/>
        <end position="147"/>
    </location>
</feature>
<evidence type="ECO:0000313" key="3">
    <source>
        <dbReference type="Proteomes" id="UP001234880"/>
    </source>
</evidence>
<dbReference type="Proteomes" id="UP001234880">
    <property type="component" value="Unassembled WGS sequence"/>
</dbReference>